<name>A0A9J6FGI0_HAELO</name>
<dbReference type="VEuPathDB" id="VectorBase:HLOH_050135"/>
<reference evidence="2 3" key="1">
    <citation type="journal article" date="2020" name="Cell">
        <title>Large-Scale Comparative Analyses of Tick Genomes Elucidate Their Genetic Diversity and Vector Capacities.</title>
        <authorList>
            <consortium name="Tick Genome and Microbiome Consortium (TIGMIC)"/>
            <person name="Jia N."/>
            <person name="Wang J."/>
            <person name="Shi W."/>
            <person name="Du L."/>
            <person name="Sun Y."/>
            <person name="Zhan W."/>
            <person name="Jiang J.F."/>
            <person name="Wang Q."/>
            <person name="Zhang B."/>
            <person name="Ji P."/>
            <person name="Bell-Sakyi L."/>
            <person name="Cui X.M."/>
            <person name="Yuan T.T."/>
            <person name="Jiang B.G."/>
            <person name="Yang W.F."/>
            <person name="Lam T.T."/>
            <person name="Chang Q.C."/>
            <person name="Ding S.J."/>
            <person name="Wang X.J."/>
            <person name="Zhu J.G."/>
            <person name="Ruan X.D."/>
            <person name="Zhao L."/>
            <person name="Wei J.T."/>
            <person name="Ye R.Z."/>
            <person name="Que T.C."/>
            <person name="Du C.H."/>
            <person name="Zhou Y.H."/>
            <person name="Cheng J.X."/>
            <person name="Dai P.F."/>
            <person name="Guo W.B."/>
            <person name="Han X.H."/>
            <person name="Huang E.J."/>
            <person name="Li L.F."/>
            <person name="Wei W."/>
            <person name="Gao Y.C."/>
            <person name="Liu J.Z."/>
            <person name="Shao H.Z."/>
            <person name="Wang X."/>
            <person name="Wang C.C."/>
            <person name="Yang T.C."/>
            <person name="Huo Q.B."/>
            <person name="Li W."/>
            <person name="Chen H.Y."/>
            <person name="Chen S.E."/>
            <person name="Zhou L.G."/>
            <person name="Ni X.B."/>
            <person name="Tian J.H."/>
            <person name="Sheng Y."/>
            <person name="Liu T."/>
            <person name="Pan Y.S."/>
            <person name="Xia L.Y."/>
            <person name="Li J."/>
            <person name="Zhao F."/>
            <person name="Cao W.C."/>
        </authorList>
    </citation>
    <scope>NUCLEOTIDE SEQUENCE [LARGE SCALE GENOMIC DNA]</scope>
    <source>
        <strain evidence="2">HaeL-2018</strain>
    </source>
</reference>
<evidence type="ECO:0000313" key="3">
    <source>
        <dbReference type="Proteomes" id="UP000821853"/>
    </source>
</evidence>
<organism evidence="2 3">
    <name type="scientific">Haemaphysalis longicornis</name>
    <name type="common">Bush tick</name>
    <dbReference type="NCBI Taxonomy" id="44386"/>
    <lineage>
        <taxon>Eukaryota</taxon>
        <taxon>Metazoa</taxon>
        <taxon>Ecdysozoa</taxon>
        <taxon>Arthropoda</taxon>
        <taxon>Chelicerata</taxon>
        <taxon>Arachnida</taxon>
        <taxon>Acari</taxon>
        <taxon>Parasitiformes</taxon>
        <taxon>Ixodida</taxon>
        <taxon>Ixodoidea</taxon>
        <taxon>Ixodidae</taxon>
        <taxon>Haemaphysalinae</taxon>
        <taxon>Haemaphysalis</taxon>
    </lineage>
</organism>
<keyword evidence="3" id="KW-1185">Reference proteome</keyword>
<evidence type="ECO:0008006" key="4">
    <source>
        <dbReference type="Google" id="ProtNLM"/>
    </source>
</evidence>
<keyword evidence="1" id="KW-0732">Signal</keyword>
<comment type="caution">
    <text evidence="2">The sequence shown here is derived from an EMBL/GenBank/DDBJ whole genome shotgun (WGS) entry which is preliminary data.</text>
</comment>
<proteinExistence type="predicted"/>
<dbReference type="Proteomes" id="UP000821853">
    <property type="component" value="Chromosome 1"/>
</dbReference>
<sequence>MSNHCVFLMQILLLGTSRTASDFSPPYFIATEHGDDCARDVPPHVEFNWTPPPTTSTNIKTQLHSYKGACGKNPFAELAGFAMSMLMVSDDDSVDEDLDVFFVDL</sequence>
<evidence type="ECO:0000256" key="1">
    <source>
        <dbReference type="SAM" id="SignalP"/>
    </source>
</evidence>
<evidence type="ECO:0000313" key="2">
    <source>
        <dbReference type="EMBL" id="KAH9362202.1"/>
    </source>
</evidence>
<dbReference type="AlphaFoldDB" id="A0A9J6FGI0"/>
<accession>A0A9J6FGI0</accession>
<feature type="signal peptide" evidence="1">
    <location>
        <begin position="1"/>
        <end position="19"/>
    </location>
</feature>
<feature type="chain" id="PRO_5039936152" description="Secreted protein" evidence="1">
    <location>
        <begin position="20"/>
        <end position="105"/>
    </location>
</feature>
<dbReference type="EMBL" id="JABSTR010000001">
    <property type="protein sequence ID" value="KAH9362202.1"/>
    <property type="molecule type" value="Genomic_DNA"/>
</dbReference>
<gene>
    <name evidence="2" type="ORF">HPB48_002180</name>
</gene>
<protein>
    <recommendedName>
        <fullName evidence="4">Secreted protein</fullName>
    </recommendedName>
</protein>